<feature type="compositionally biased region" description="Low complexity" evidence="1">
    <location>
        <begin position="1"/>
        <end position="21"/>
    </location>
</feature>
<feature type="domain" description="YdbS-like PH" evidence="3">
    <location>
        <begin position="296"/>
        <end position="372"/>
    </location>
</feature>
<dbReference type="InterPro" id="IPR005182">
    <property type="entry name" value="YdbS-like_PH"/>
</dbReference>
<feature type="transmembrane region" description="Helical" evidence="2">
    <location>
        <begin position="109"/>
        <end position="131"/>
    </location>
</feature>
<organism evidence="4 5">
    <name type="scientific">Actinopolymorpha pittospori</name>
    <dbReference type="NCBI Taxonomy" id="648752"/>
    <lineage>
        <taxon>Bacteria</taxon>
        <taxon>Bacillati</taxon>
        <taxon>Actinomycetota</taxon>
        <taxon>Actinomycetes</taxon>
        <taxon>Propionibacteriales</taxon>
        <taxon>Actinopolymorphaceae</taxon>
        <taxon>Actinopolymorpha</taxon>
    </lineage>
</organism>
<evidence type="ECO:0000259" key="3">
    <source>
        <dbReference type="Pfam" id="PF03703"/>
    </source>
</evidence>
<reference evidence="4" key="1">
    <citation type="submission" date="2020-10" db="EMBL/GenBank/DDBJ databases">
        <title>Sequencing the genomes of 1000 actinobacteria strains.</title>
        <authorList>
            <person name="Klenk H.-P."/>
        </authorList>
    </citation>
    <scope>NUCLEOTIDE SEQUENCE</scope>
    <source>
        <strain evidence="4">DSM 45354</strain>
    </source>
</reference>
<keyword evidence="2" id="KW-0472">Membrane</keyword>
<keyword evidence="2" id="KW-1133">Transmembrane helix</keyword>
<accession>A0A927RKI8</accession>
<dbReference type="Pfam" id="PF03703">
    <property type="entry name" value="bPH_2"/>
    <property type="match status" value="3"/>
</dbReference>
<evidence type="ECO:0000313" key="5">
    <source>
        <dbReference type="Proteomes" id="UP000638648"/>
    </source>
</evidence>
<dbReference type="Proteomes" id="UP000638648">
    <property type="component" value="Unassembled WGS sequence"/>
</dbReference>
<proteinExistence type="predicted"/>
<evidence type="ECO:0000256" key="1">
    <source>
        <dbReference type="SAM" id="MobiDB-lite"/>
    </source>
</evidence>
<keyword evidence="5" id="KW-1185">Reference proteome</keyword>
<feature type="region of interest" description="Disordered" evidence="1">
    <location>
        <begin position="500"/>
        <end position="553"/>
    </location>
</feature>
<evidence type="ECO:0000313" key="4">
    <source>
        <dbReference type="EMBL" id="MBE1606768.1"/>
    </source>
</evidence>
<feature type="domain" description="YdbS-like PH" evidence="3">
    <location>
        <begin position="128"/>
        <end position="206"/>
    </location>
</feature>
<feature type="transmembrane region" description="Helical" evidence="2">
    <location>
        <begin position="233"/>
        <end position="258"/>
    </location>
</feature>
<dbReference type="AlphaFoldDB" id="A0A927RKI8"/>
<feature type="region of interest" description="Disordered" evidence="1">
    <location>
        <begin position="1"/>
        <end position="66"/>
    </location>
</feature>
<feature type="domain" description="YdbS-like PH" evidence="3">
    <location>
        <begin position="400"/>
        <end position="474"/>
    </location>
</feature>
<gene>
    <name evidence="4" type="ORF">HEB94_003616</name>
</gene>
<evidence type="ECO:0000256" key="2">
    <source>
        <dbReference type="SAM" id="Phobius"/>
    </source>
</evidence>
<feature type="transmembrane region" description="Helical" evidence="2">
    <location>
        <begin position="264"/>
        <end position="282"/>
    </location>
</feature>
<feature type="compositionally biased region" description="Low complexity" evidence="1">
    <location>
        <begin position="56"/>
        <end position="65"/>
    </location>
</feature>
<dbReference type="PANTHER" id="PTHR34473">
    <property type="entry name" value="UPF0699 TRANSMEMBRANE PROTEIN YDBS"/>
    <property type="match status" value="1"/>
</dbReference>
<dbReference type="PANTHER" id="PTHR34473:SF2">
    <property type="entry name" value="UPF0699 TRANSMEMBRANE PROTEIN YDBT"/>
    <property type="match status" value="1"/>
</dbReference>
<keyword evidence="2" id="KW-0812">Transmembrane</keyword>
<protein>
    <submittedName>
        <fullName evidence="4">Membrane protein</fullName>
    </submittedName>
</protein>
<dbReference type="EMBL" id="JADBEM010000001">
    <property type="protein sequence ID" value="MBE1606768.1"/>
    <property type="molecule type" value="Genomic_DNA"/>
</dbReference>
<dbReference type="RefSeq" id="WP_192750838.1">
    <property type="nucleotide sequence ID" value="NZ_BAABJL010000109.1"/>
</dbReference>
<comment type="caution">
    <text evidence="4">The sequence shown here is derived from an EMBL/GenBank/DDBJ whole genome shotgun (WGS) entry which is preliminary data.</text>
</comment>
<name>A0A927RKI8_9ACTN</name>
<sequence length="553" mass="59240">MAEPPSAAAFGPDPAADAGRPMEAANAVSPTHAVEGSGMDGPEDPDGVTGRDRAAGDGVAGVNGVDDADGTELRRLHPATPVLNGWKYFALAVAVVGQDAVRDLDFRLFGLQVLAAVILGVVFGSFSWWFTKYRIEGEELRIESGFLFRRSRRIRIDRLQAVDIVRPVLARFLGVAELRLEVAGGGRTEAPLAYLNEPGAQRLRAELLARAAGLAADTPEAPERRLVAVPPGVLLASTVVSAPFLTAVLGFAVVGVAAIIAREIVGLAFLLPWAVGGLSVVWRQFIGEFGFTVSESPDGLRIRKGLLDTWSQTVPPGRVQGVEIEQQFLWRPKGWVKLSVDVAGYGAKGAEGQTSSTLLPVAPWPVARALLERVLPGVDVDGVVRVPAPRQARWLRPIGWRFLRHGVDEQVFVTDAGWLTRRTSVVPHVKMQSIRVTQGPLQRRLDLATVHVDTPVGPVNAVAMHRDPAVARELSESQPERSRQARLVAAPERWMQVRARERSDVPAQLGQPADQPDRPADQPDPPADRPAQPGGTAGGVDGAHAGEPGLPNT</sequence>